<proteinExistence type="inferred from homology"/>
<dbReference type="GO" id="GO:0046656">
    <property type="term" value="P:folic acid biosynthetic process"/>
    <property type="evidence" value="ECO:0007669"/>
    <property type="project" value="UniProtKB-KW"/>
</dbReference>
<evidence type="ECO:0000256" key="4">
    <source>
        <dbReference type="ARBA" id="ARBA00016218"/>
    </source>
</evidence>
<gene>
    <name evidence="16" type="primary">folK</name>
    <name evidence="16" type="ORF">NCTC12410_01945</name>
</gene>
<reference evidence="16 17" key="1">
    <citation type="submission" date="2018-06" db="EMBL/GenBank/DDBJ databases">
        <authorList>
            <consortium name="Pathogen Informatics"/>
            <person name="Doyle S."/>
        </authorList>
    </citation>
    <scope>NUCLEOTIDE SEQUENCE [LARGE SCALE GENOMIC DNA]</scope>
    <source>
        <strain evidence="16 17">NCTC12410</strain>
    </source>
</reference>
<evidence type="ECO:0000256" key="10">
    <source>
        <dbReference type="ARBA" id="ARBA00029409"/>
    </source>
</evidence>
<dbReference type="InterPro" id="IPR035907">
    <property type="entry name" value="Hppk_sf"/>
</dbReference>
<evidence type="ECO:0000259" key="15">
    <source>
        <dbReference type="PROSITE" id="PS00794"/>
    </source>
</evidence>
<feature type="domain" description="7,8-dihydro-6-hydroxymethylpterin-pyrophosphokinase" evidence="15">
    <location>
        <begin position="213"/>
        <end position="224"/>
    </location>
</feature>
<dbReference type="SUPFAM" id="SSF55083">
    <property type="entry name" value="6-hydroxymethyl-7,8-dihydropterin pyrophosphokinase, HPPK"/>
    <property type="match status" value="1"/>
</dbReference>
<keyword evidence="14" id="KW-0812">Transmembrane</keyword>
<protein>
    <recommendedName>
        <fullName evidence="4">2-amino-4-hydroxy-6-hydroxymethyldihydropteridine pyrophosphokinase</fullName>
        <ecNumber evidence="3">2.7.6.3</ecNumber>
    </recommendedName>
    <alternativeName>
        <fullName evidence="11">6-hydroxymethyl-7,8-dihydropterin pyrophosphokinase</fullName>
    </alternativeName>
    <alternativeName>
        <fullName evidence="12">7,8-dihydro-6-hydroxymethylpterin-pyrophosphokinase</fullName>
    </alternativeName>
</protein>
<evidence type="ECO:0000256" key="2">
    <source>
        <dbReference type="ARBA" id="ARBA00005810"/>
    </source>
</evidence>
<dbReference type="GO" id="GO:0016301">
    <property type="term" value="F:kinase activity"/>
    <property type="evidence" value="ECO:0007669"/>
    <property type="project" value="UniProtKB-KW"/>
</dbReference>
<dbReference type="UniPathway" id="UPA00077">
    <property type="reaction ID" value="UER00155"/>
</dbReference>
<evidence type="ECO:0000256" key="9">
    <source>
        <dbReference type="ARBA" id="ARBA00022909"/>
    </source>
</evidence>
<evidence type="ECO:0000256" key="1">
    <source>
        <dbReference type="ARBA" id="ARBA00005051"/>
    </source>
</evidence>
<evidence type="ECO:0000313" key="17">
    <source>
        <dbReference type="Proteomes" id="UP000254841"/>
    </source>
</evidence>
<keyword evidence="7 16" id="KW-0418">Kinase</keyword>
<dbReference type="GO" id="GO:0003848">
    <property type="term" value="F:2-amino-4-hydroxy-6-hydroxymethyldihydropteridine diphosphokinase activity"/>
    <property type="evidence" value="ECO:0007669"/>
    <property type="project" value="UniProtKB-EC"/>
</dbReference>
<dbReference type="PROSITE" id="PS00794">
    <property type="entry name" value="HPPK"/>
    <property type="match status" value="1"/>
</dbReference>
<evidence type="ECO:0000256" key="11">
    <source>
        <dbReference type="ARBA" id="ARBA00029766"/>
    </source>
</evidence>
<keyword evidence="14" id="KW-0472">Membrane</keyword>
<dbReference type="NCBIfam" id="TIGR01498">
    <property type="entry name" value="folK"/>
    <property type="match status" value="1"/>
</dbReference>
<dbReference type="RefSeq" id="WP_258552333.1">
    <property type="nucleotide sequence ID" value="NZ_UGHV01000003.1"/>
</dbReference>
<comment type="pathway">
    <text evidence="1">Cofactor biosynthesis; tetrahydrofolate biosynthesis; 2-amino-4-hydroxy-6-hydroxymethyl-7,8-dihydropteridine diphosphate from 7,8-dihydroneopterin triphosphate: step 4/4.</text>
</comment>
<dbReference type="GO" id="GO:0046654">
    <property type="term" value="P:tetrahydrofolate biosynthetic process"/>
    <property type="evidence" value="ECO:0007669"/>
    <property type="project" value="UniProtKB-UniPathway"/>
</dbReference>
<feature type="transmembrane region" description="Helical" evidence="14">
    <location>
        <begin position="177"/>
        <end position="200"/>
    </location>
</feature>
<evidence type="ECO:0000256" key="3">
    <source>
        <dbReference type="ARBA" id="ARBA00013253"/>
    </source>
</evidence>
<keyword evidence="8" id="KW-0067">ATP-binding</keyword>
<feature type="region of interest" description="Disordered" evidence="13">
    <location>
        <begin position="91"/>
        <end position="115"/>
    </location>
</feature>
<comment type="function">
    <text evidence="10">Catalyzes the transfer of pyrophosphate from adenosine triphosphate (ATP) to 6-hydroxymethyl-7,8-dihydropterin, an enzymatic step in folate biosynthesis pathway.</text>
</comment>
<evidence type="ECO:0000313" key="16">
    <source>
        <dbReference type="EMBL" id="STP06406.1"/>
    </source>
</evidence>
<comment type="similarity">
    <text evidence="2">Belongs to the HPPK family.</text>
</comment>
<dbReference type="AlphaFoldDB" id="A0A377JLH3"/>
<dbReference type="Gene3D" id="3.30.70.560">
    <property type="entry name" value="7,8-Dihydro-6-hydroxymethylpterin-pyrophosphokinase HPPK"/>
    <property type="match status" value="1"/>
</dbReference>
<keyword evidence="6" id="KW-0547">Nucleotide-binding</keyword>
<dbReference type="Pfam" id="PF01288">
    <property type="entry name" value="HPPK"/>
    <property type="match status" value="1"/>
</dbReference>
<dbReference type="CDD" id="cd00483">
    <property type="entry name" value="HPPK"/>
    <property type="match status" value="1"/>
</dbReference>
<evidence type="ECO:0000256" key="6">
    <source>
        <dbReference type="ARBA" id="ARBA00022741"/>
    </source>
</evidence>
<evidence type="ECO:0000256" key="14">
    <source>
        <dbReference type="SAM" id="Phobius"/>
    </source>
</evidence>
<evidence type="ECO:0000256" key="13">
    <source>
        <dbReference type="SAM" id="MobiDB-lite"/>
    </source>
</evidence>
<dbReference type="PANTHER" id="PTHR43071">
    <property type="entry name" value="2-AMINO-4-HYDROXY-6-HYDROXYMETHYLDIHYDROPTERIDINE PYROPHOSPHOKINASE"/>
    <property type="match status" value="1"/>
</dbReference>
<keyword evidence="9" id="KW-0289">Folate biosynthesis</keyword>
<dbReference type="GO" id="GO:0005524">
    <property type="term" value="F:ATP binding"/>
    <property type="evidence" value="ECO:0007669"/>
    <property type="project" value="UniProtKB-KW"/>
</dbReference>
<keyword evidence="14" id="KW-1133">Transmembrane helix</keyword>
<dbReference type="PANTHER" id="PTHR43071:SF1">
    <property type="entry name" value="2-AMINO-4-HYDROXY-6-HYDROXYMETHYLDIHYDROPTERIDINE PYROPHOSPHOKINASE"/>
    <property type="match status" value="1"/>
</dbReference>
<evidence type="ECO:0000256" key="5">
    <source>
        <dbReference type="ARBA" id="ARBA00022679"/>
    </source>
</evidence>
<dbReference type="InterPro" id="IPR000550">
    <property type="entry name" value="Hppk"/>
</dbReference>
<accession>A0A377JLH3</accession>
<evidence type="ECO:0000256" key="12">
    <source>
        <dbReference type="ARBA" id="ARBA00033413"/>
    </source>
</evidence>
<sequence length="260" mass="29293">MFSKEATLCHALQGKARNDDINADSSVGWILAPSFPAHTPRTSSRYLKHSATLRYQASHTIAASKAPCTAHSPTPRKSHAHAAHKLTKHALHNTTPAIHLPPTKSPRISPHKHRKIPATHRHIITLGIGANLGTKQAICQRFAHLLDSLTRNRHCSLLATSPILRNPPFGYANQPHFYNAIITLRTSLSIVELFGLVFYLERRYGRGRKRAFKNAPRTLDIDIIFYDKVIIKRAYLTIPHKQFHTRDSVLLPLGFVLWQC</sequence>
<name>A0A377JLH3_9HELI</name>
<organism evidence="16 17">
    <name type="scientific">Helicobacter canis</name>
    <dbReference type="NCBI Taxonomy" id="29419"/>
    <lineage>
        <taxon>Bacteria</taxon>
        <taxon>Pseudomonadati</taxon>
        <taxon>Campylobacterota</taxon>
        <taxon>Epsilonproteobacteria</taxon>
        <taxon>Campylobacterales</taxon>
        <taxon>Helicobacteraceae</taxon>
        <taxon>Helicobacter</taxon>
    </lineage>
</organism>
<dbReference type="EMBL" id="UGHV01000003">
    <property type="protein sequence ID" value="STP06406.1"/>
    <property type="molecule type" value="Genomic_DNA"/>
</dbReference>
<evidence type="ECO:0000256" key="7">
    <source>
        <dbReference type="ARBA" id="ARBA00022777"/>
    </source>
</evidence>
<dbReference type="Proteomes" id="UP000254841">
    <property type="component" value="Unassembled WGS sequence"/>
</dbReference>
<keyword evidence="5 16" id="KW-0808">Transferase</keyword>
<dbReference type="EC" id="2.7.6.3" evidence="3"/>
<evidence type="ECO:0000256" key="8">
    <source>
        <dbReference type="ARBA" id="ARBA00022840"/>
    </source>
</evidence>